<dbReference type="AlphaFoldDB" id="A0A8S9FQR6"/>
<accession>A0A8S9FQR6</accession>
<feature type="chain" id="PRO_5035901223" description="DUF641 domain-containing protein" evidence="2">
    <location>
        <begin position="26"/>
        <end position="392"/>
    </location>
</feature>
<evidence type="ECO:0000256" key="1">
    <source>
        <dbReference type="SAM" id="MobiDB-lite"/>
    </source>
</evidence>
<evidence type="ECO:0000256" key="2">
    <source>
        <dbReference type="SAM" id="SignalP"/>
    </source>
</evidence>
<gene>
    <name evidence="3" type="ORF">F2Q70_00029566</name>
</gene>
<evidence type="ECO:0008006" key="4">
    <source>
        <dbReference type="Google" id="ProtNLM"/>
    </source>
</evidence>
<dbReference type="EMBL" id="QGKY02002305">
    <property type="protein sequence ID" value="KAF2534797.1"/>
    <property type="molecule type" value="Genomic_DNA"/>
</dbReference>
<organism evidence="3">
    <name type="scientific">Brassica cretica</name>
    <name type="common">Mustard</name>
    <dbReference type="NCBI Taxonomy" id="69181"/>
    <lineage>
        <taxon>Eukaryota</taxon>
        <taxon>Viridiplantae</taxon>
        <taxon>Streptophyta</taxon>
        <taxon>Embryophyta</taxon>
        <taxon>Tracheophyta</taxon>
        <taxon>Spermatophyta</taxon>
        <taxon>Magnoliopsida</taxon>
        <taxon>eudicotyledons</taxon>
        <taxon>Gunneridae</taxon>
        <taxon>Pentapetalae</taxon>
        <taxon>rosids</taxon>
        <taxon>malvids</taxon>
        <taxon>Brassicales</taxon>
        <taxon>Brassicaceae</taxon>
        <taxon>Brassiceae</taxon>
        <taxon>Brassica</taxon>
    </lineage>
</organism>
<protein>
    <recommendedName>
        <fullName evidence="4">DUF641 domain-containing protein</fullName>
    </recommendedName>
</protein>
<reference evidence="3" key="1">
    <citation type="submission" date="2019-12" db="EMBL/GenBank/DDBJ databases">
        <title>Genome sequencing and annotation of Brassica cretica.</title>
        <authorList>
            <person name="Studholme D.J."/>
            <person name="Sarris P.F."/>
        </authorList>
    </citation>
    <scope>NUCLEOTIDE SEQUENCE</scope>
    <source>
        <strain evidence="3">PFS-102/07</strain>
        <tissue evidence="3">Leaf</tissue>
    </source>
</reference>
<evidence type="ECO:0000313" key="3">
    <source>
        <dbReference type="EMBL" id="KAF2534797.1"/>
    </source>
</evidence>
<name>A0A8S9FQR6_BRACR</name>
<feature type="region of interest" description="Disordered" evidence="1">
    <location>
        <begin position="234"/>
        <end position="259"/>
    </location>
</feature>
<feature type="region of interest" description="Disordered" evidence="1">
    <location>
        <begin position="296"/>
        <end position="368"/>
    </location>
</feature>
<keyword evidence="2" id="KW-0732">Signal</keyword>
<sequence>MRAQRKVILALIVAYLWGQIAVLHSREWPRIDGRVQLVSPPSLVGVEITARRKQQGQEIYSGTKNQLDEARSYSYNINTSKSINYAKRNKETGMETLPKVHYSVYKLERHKQGQFSLSEFLGTDPYTPPHDSWNQRALPELRPSIATEDAQAHGFVSLIDGMISECGSEASRLARDLSEMQGKWSETEAILKAIEGSHSAKVSKLEAEIGELERDLGKTASSLLKEKKARKAKSSEQGFGLGDCRGRDGRGSGTPELDSSVFIGRGNQVVRLNVEKRISLDEVSIIRPHPDWSPRPWARTTRTKVTSPMGEDNPHRGHLAHGRGQPAPRSPRPWASTTRTEVTLPMGKDDPHRGHLAHGRGPTSCPETVYPRLSSRNTILGPLDAIPMSRLA</sequence>
<proteinExistence type="predicted"/>
<comment type="caution">
    <text evidence="3">The sequence shown here is derived from an EMBL/GenBank/DDBJ whole genome shotgun (WGS) entry which is preliminary data.</text>
</comment>
<feature type="signal peptide" evidence="2">
    <location>
        <begin position="1"/>
        <end position="25"/>
    </location>
</feature>